<comment type="function">
    <text evidence="10">Catalyzes the transfer of an acyl group from acyl-phosphate (acyl-PO(4)) to glycerol-3-phosphate (G3P) to form lysophosphatidic acid (LPA). This enzyme utilizes acyl-phosphate as fatty acyl donor, but not acyl-CoA or acyl-ACP.</text>
</comment>
<dbReference type="InterPro" id="IPR003811">
    <property type="entry name" value="G3P_acylTferase_PlsY"/>
</dbReference>
<keyword evidence="5 10" id="KW-1133">Transmembrane helix</keyword>
<evidence type="ECO:0000256" key="1">
    <source>
        <dbReference type="ARBA" id="ARBA00022475"/>
    </source>
</evidence>
<evidence type="ECO:0000256" key="6">
    <source>
        <dbReference type="ARBA" id="ARBA00023098"/>
    </source>
</evidence>
<comment type="subunit">
    <text evidence="10">Probably interacts with PlsX.</text>
</comment>
<comment type="caution">
    <text evidence="11">The sequence shown here is derived from an EMBL/GenBank/DDBJ whole genome shotgun (WGS) entry which is preliminary data.</text>
</comment>
<keyword evidence="9 10" id="KW-1208">Phospholipid metabolism</keyword>
<sequence length="196" mass="21285">MKYLCLFIGYCFGNFLTAEVVARKYTGKHAAQIGSGNPGMANIMATVGKKQGFIVLGGDFLKTVLAFVISWLIAGDVLKRDVILWSGFGTLLGHNFPIWNKFRGGKGVAVTCTWLVVFMPLWGTLCCVAGGIVTLVSGYLPLGAVLIALLAVPAALFTENNTAAGLMLVSLAIMIYKHRHGLRRIMNGEEERKFRK</sequence>
<dbReference type="GO" id="GO:0016746">
    <property type="term" value="F:acyltransferase activity"/>
    <property type="evidence" value="ECO:0007669"/>
    <property type="project" value="UniProtKB-KW"/>
</dbReference>
<evidence type="ECO:0000256" key="5">
    <source>
        <dbReference type="ARBA" id="ARBA00022989"/>
    </source>
</evidence>
<feature type="transmembrane region" description="Helical" evidence="10">
    <location>
        <begin position="114"/>
        <end position="140"/>
    </location>
</feature>
<comment type="caution">
    <text evidence="10">Lacks conserved residue(s) required for the propagation of feature annotation.</text>
</comment>
<comment type="subcellular location">
    <subcellularLocation>
        <location evidence="10">Cell membrane</location>
        <topology evidence="10">Multi-pass membrane protein</topology>
    </subcellularLocation>
</comment>
<keyword evidence="3 10" id="KW-0808">Transferase</keyword>
<organism evidence="11 12">
    <name type="scientific">Faecalicatena faecalis</name>
    <dbReference type="NCBI Taxonomy" id="2726362"/>
    <lineage>
        <taxon>Bacteria</taxon>
        <taxon>Bacillati</taxon>
        <taxon>Bacillota</taxon>
        <taxon>Clostridia</taxon>
        <taxon>Lachnospirales</taxon>
        <taxon>Lachnospiraceae</taxon>
        <taxon>Faecalicatena</taxon>
    </lineage>
</organism>
<dbReference type="SMART" id="SM01207">
    <property type="entry name" value="G3P_acyltransf"/>
    <property type="match status" value="1"/>
</dbReference>
<evidence type="ECO:0000313" key="12">
    <source>
        <dbReference type="Proteomes" id="UP000723714"/>
    </source>
</evidence>
<keyword evidence="1 10" id="KW-1003">Cell membrane</keyword>
<dbReference type="PANTHER" id="PTHR30309">
    <property type="entry name" value="INNER MEMBRANE PROTEIN YGIH"/>
    <property type="match status" value="1"/>
</dbReference>
<dbReference type="RefSeq" id="WP_216239742.1">
    <property type="nucleotide sequence ID" value="NZ_JABACJ020000002.1"/>
</dbReference>
<keyword evidence="6 10" id="KW-0443">Lipid metabolism</keyword>
<keyword evidence="2 10" id="KW-0444">Lipid biosynthesis</keyword>
<dbReference type="EC" id="2.3.1.275" evidence="10"/>
<keyword evidence="11" id="KW-0012">Acyltransferase</keyword>
<reference evidence="11 12" key="1">
    <citation type="submission" date="2021-06" db="EMBL/GenBank/DDBJ databases">
        <title>Faecalicatena sp. nov. isolated from porcine feces.</title>
        <authorList>
            <person name="Oh B.S."/>
            <person name="Lee J.H."/>
        </authorList>
    </citation>
    <scope>NUCLEOTIDE SEQUENCE [LARGE SCALE GENOMIC DNA]</scope>
    <source>
        <strain evidence="11 12">AGMB00832</strain>
    </source>
</reference>
<proteinExistence type="inferred from homology"/>
<dbReference type="EMBL" id="JABACJ020000002">
    <property type="protein sequence ID" value="MBU3875002.1"/>
    <property type="molecule type" value="Genomic_DNA"/>
</dbReference>
<accession>A0ABS6D089</accession>
<evidence type="ECO:0000256" key="10">
    <source>
        <dbReference type="HAMAP-Rule" id="MF_01043"/>
    </source>
</evidence>
<evidence type="ECO:0000313" key="11">
    <source>
        <dbReference type="EMBL" id="MBU3875002.1"/>
    </source>
</evidence>
<feature type="transmembrane region" description="Helical" evidence="10">
    <location>
        <begin position="146"/>
        <end position="176"/>
    </location>
</feature>
<keyword evidence="4 10" id="KW-0812">Transmembrane</keyword>
<gene>
    <name evidence="10" type="primary">plsY</name>
    <name evidence="11" type="ORF">HGO97_004130</name>
</gene>
<dbReference type="HAMAP" id="MF_01043">
    <property type="entry name" value="PlsY"/>
    <property type="match status" value="1"/>
</dbReference>
<keyword evidence="8 10" id="KW-0594">Phospholipid biosynthesis</keyword>
<evidence type="ECO:0000256" key="3">
    <source>
        <dbReference type="ARBA" id="ARBA00022679"/>
    </source>
</evidence>
<name>A0ABS6D089_9FIRM</name>
<evidence type="ECO:0000256" key="8">
    <source>
        <dbReference type="ARBA" id="ARBA00023209"/>
    </source>
</evidence>
<evidence type="ECO:0000256" key="7">
    <source>
        <dbReference type="ARBA" id="ARBA00023136"/>
    </source>
</evidence>
<feature type="transmembrane region" description="Helical" evidence="10">
    <location>
        <begin position="53"/>
        <end position="73"/>
    </location>
</feature>
<evidence type="ECO:0000256" key="4">
    <source>
        <dbReference type="ARBA" id="ARBA00022692"/>
    </source>
</evidence>
<evidence type="ECO:0000256" key="2">
    <source>
        <dbReference type="ARBA" id="ARBA00022516"/>
    </source>
</evidence>
<dbReference type="PANTHER" id="PTHR30309:SF0">
    <property type="entry name" value="GLYCEROL-3-PHOSPHATE ACYLTRANSFERASE-RELATED"/>
    <property type="match status" value="1"/>
</dbReference>
<comment type="catalytic activity">
    <reaction evidence="10">
        <text>an acyl phosphate + sn-glycerol 3-phosphate = a 1-acyl-sn-glycero-3-phosphate + phosphate</text>
        <dbReference type="Rhea" id="RHEA:34075"/>
        <dbReference type="ChEBI" id="CHEBI:43474"/>
        <dbReference type="ChEBI" id="CHEBI:57597"/>
        <dbReference type="ChEBI" id="CHEBI:57970"/>
        <dbReference type="ChEBI" id="CHEBI:59918"/>
        <dbReference type="EC" id="2.3.1.275"/>
    </reaction>
</comment>
<protein>
    <recommendedName>
        <fullName evidence="10">Glycerol-3-phosphate acyltransferase</fullName>
    </recommendedName>
    <alternativeName>
        <fullName evidence="10">Acyl-PO4 G3P acyltransferase</fullName>
    </alternativeName>
    <alternativeName>
        <fullName evidence="10">Acyl-phosphate--glycerol-3-phosphate acyltransferase</fullName>
    </alternativeName>
    <alternativeName>
        <fullName evidence="10">G3P acyltransferase</fullName>
        <shortName evidence="10">GPAT</shortName>
        <ecNumber evidence="10">2.3.1.275</ecNumber>
    </alternativeName>
    <alternativeName>
        <fullName evidence="10">Lysophosphatidic acid synthase</fullName>
        <shortName evidence="10">LPA synthase</shortName>
    </alternativeName>
</protein>
<comment type="similarity">
    <text evidence="10">Belongs to the PlsY family.</text>
</comment>
<dbReference type="Pfam" id="PF02660">
    <property type="entry name" value="G3P_acyltransf"/>
    <property type="match status" value="1"/>
</dbReference>
<comment type="pathway">
    <text evidence="10">Lipid metabolism; phospholipid metabolism.</text>
</comment>
<evidence type="ECO:0000256" key="9">
    <source>
        <dbReference type="ARBA" id="ARBA00023264"/>
    </source>
</evidence>
<keyword evidence="7 10" id="KW-0472">Membrane</keyword>
<dbReference type="Proteomes" id="UP000723714">
    <property type="component" value="Unassembled WGS sequence"/>
</dbReference>
<keyword evidence="12" id="KW-1185">Reference proteome</keyword>